<dbReference type="GO" id="GO:0016125">
    <property type="term" value="P:sterol metabolic process"/>
    <property type="evidence" value="ECO:0007669"/>
    <property type="project" value="TreeGrafter"/>
</dbReference>
<reference evidence="9" key="2">
    <citation type="submission" date="2023-06" db="EMBL/GenBank/DDBJ databases">
        <authorList>
            <person name="Ma L."/>
            <person name="Liu K.-W."/>
            <person name="Li Z."/>
            <person name="Hsiao Y.-Y."/>
            <person name="Qi Y."/>
            <person name="Fu T."/>
            <person name="Tang G."/>
            <person name="Zhang D."/>
            <person name="Sun W.-H."/>
            <person name="Liu D.-K."/>
            <person name="Li Y."/>
            <person name="Chen G.-Z."/>
            <person name="Liu X.-D."/>
            <person name="Liao X.-Y."/>
            <person name="Jiang Y.-T."/>
            <person name="Yu X."/>
            <person name="Hao Y."/>
            <person name="Huang J."/>
            <person name="Zhao X.-W."/>
            <person name="Ke S."/>
            <person name="Chen Y.-Y."/>
            <person name="Wu W.-L."/>
            <person name="Hsu J.-L."/>
            <person name="Lin Y.-F."/>
            <person name="Huang M.-D."/>
            <person name="Li C.-Y."/>
            <person name="Huang L."/>
            <person name="Wang Z.-W."/>
            <person name="Zhao X."/>
            <person name="Zhong W.-Y."/>
            <person name="Peng D.-H."/>
            <person name="Ahmad S."/>
            <person name="Lan S."/>
            <person name="Zhang J.-S."/>
            <person name="Tsai W.-C."/>
            <person name="Van De Peer Y."/>
            <person name="Liu Z.-J."/>
        </authorList>
    </citation>
    <scope>NUCLEOTIDE SEQUENCE</scope>
    <source>
        <strain evidence="9">SCP</strain>
        <tissue evidence="9">Leaves</tissue>
    </source>
</reference>
<dbReference type="InterPro" id="IPR017972">
    <property type="entry name" value="Cyt_P450_CS"/>
</dbReference>
<dbReference type="SUPFAM" id="SSF48264">
    <property type="entry name" value="Cytochrome P450"/>
    <property type="match status" value="2"/>
</dbReference>
<dbReference type="Gene3D" id="1.10.630.10">
    <property type="entry name" value="Cytochrome P450"/>
    <property type="match status" value="2"/>
</dbReference>
<feature type="transmembrane region" description="Helical" evidence="8">
    <location>
        <begin position="12"/>
        <end position="30"/>
    </location>
</feature>
<keyword evidence="6 7" id="KW-0503">Monooxygenase</keyword>
<evidence type="ECO:0000256" key="7">
    <source>
        <dbReference type="RuleBase" id="RU000461"/>
    </source>
</evidence>
<reference evidence="9" key="1">
    <citation type="journal article" date="2023" name="Nat. Commun.">
        <title>Diploid and tetraploid genomes of Acorus and the evolution of monocots.</title>
        <authorList>
            <person name="Ma L."/>
            <person name="Liu K.W."/>
            <person name="Li Z."/>
            <person name="Hsiao Y.Y."/>
            <person name="Qi Y."/>
            <person name="Fu T."/>
            <person name="Tang G.D."/>
            <person name="Zhang D."/>
            <person name="Sun W.H."/>
            <person name="Liu D.K."/>
            <person name="Li Y."/>
            <person name="Chen G.Z."/>
            <person name="Liu X.D."/>
            <person name="Liao X.Y."/>
            <person name="Jiang Y.T."/>
            <person name="Yu X."/>
            <person name="Hao Y."/>
            <person name="Huang J."/>
            <person name="Zhao X.W."/>
            <person name="Ke S."/>
            <person name="Chen Y.Y."/>
            <person name="Wu W.L."/>
            <person name="Hsu J.L."/>
            <person name="Lin Y.F."/>
            <person name="Huang M.D."/>
            <person name="Li C.Y."/>
            <person name="Huang L."/>
            <person name="Wang Z.W."/>
            <person name="Zhao X."/>
            <person name="Zhong W.Y."/>
            <person name="Peng D.H."/>
            <person name="Ahmad S."/>
            <person name="Lan S."/>
            <person name="Zhang J.S."/>
            <person name="Tsai W.C."/>
            <person name="Van de Peer Y."/>
            <person name="Liu Z.J."/>
        </authorList>
    </citation>
    <scope>NUCLEOTIDE SEQUENCE</scope>
    <source>
        <strain evidence="9">SCP</strain>
    </source>
</reference>
<dbReference type="EMBL" id="JAUJYN010000100">
    <property type="protein sequence ID" value="KAK1256623.1"/>
    <property type="molecule type" value="Genomic_DNA"/>
</dbReference>
<dbReference type="AlphaFoldDB" id="A0AAV8ZW46"/>
<accession>A0AAV8ZW46</accession>
<dbReference type="GO" id="GO:0004497">
    <property type="term" value="F:monooxygenase activity"/>
    <property type="evidence" value="ECO:0007669"/>
    <property type="project" value="UniProtKB-KW"/>
</dbReference>
<evidence type="ECO:0000313" key="9">
    <source>
        <dbReference type="EMBL" id="KAK1256623.1"/>
    </source>
</evidence>
<keyword evidence="2 7" id="KW-0349">Heme</keyword>
<dbReference type="InterPro" id="IPR001128">
    <property type="entry name" value="Cyt_P450"/>
</dbReference>
<dbReference type="Pfam" id="PF00067">
    <property type="entry name" value="p450"/>
    <property type="match status" value="1"/>
</dbReference>
<evidence type="ECO:0000256" key="8">
    <source>
        <dbReference type="SAM" id="Phobius"/>
    </source>
</evidence>
<gene>
    <name evidence="9" type="ORF">QJS04_geneDACA025014</name>
</gene>
<evidence type="ECO:0000256" key="2">
    <source>
        <dbReference type="ARBA" id="ARBA00022617"/>
    </source>
</evidence>
<comment type="similarity">
    <text evidence="1 7">Belongs to the cytochrome P450 family.</text>
</comment>
<keyword evidence="4 7" id="KW-0560">Oxidoreductase</keyword>
<keyword evidence="3 7" id="KW-0479">Metal-binding</keyword>
<keyword evidence="8" id="KW-1133">Transmembrane helix</keyword>
<evidence type="ECO:0000256" key="4">
    <source>
        <dbReference type="ARBA" id="ARBA00023002"/>
    </source>
</evidence>
<dbReference type="Proteomes" id="UP001179952">
    <property type="component" value="Unassembled WGS sequence"/>
</dbReference>
<dbReference type="GO" id="GO:0020037">
    <property type="term" value="F:heme binding"/>
    <property type="evidence" value="ECO:0007669"/>
    <property type="project" value="InterPro"/>
</dbReference>
<dbReference type="GO" id="GO:0005506">
    <property type="term" value="F:iron ion binding"/>
    <property type="evidence" value="ECO:0007669"/>
    <property type="project" value="InterPro"/>
</dbReference>
<dbReference type="InterPro" id="IPR036396">
    <property type="entry name" value="Cyt_P450_sf"/>
</dbReference>
<dbReference type="PANTHER" id="PTHR24286">
    <property type="entry name" value="CYTOCHROME P450 26"/>
    <property type="match status" value="1"/>
</dbReference>
<keyword evidence="5 7" id="KW-0408">Iron</keyword>
<evidence type="ECO:0000256" key="6">
    <source>
        <dbReference type="ARBA" id="ARBA00023033"/>
    </source>
</evidence>
<dbReference type="PROSITE" id="PS00086">
    <property type="entry name" value="CYTOCHROME_P450"/>
    <property type="match status" value="1"/>
</dbReference>
<protein>
    <submittedName>
        <fullName evidence="9">Cytochrome P450</fullName>
    </submittedName>
</protein>
<dbReference type="PANTHER" id="PTHR24286:SF384">
    <property type="entry name" value="P450, PUTATIVE (EUROFUNG)-RELATED"/>
    <property type="match status" value="1"/>
</dbReference>
<evidence type="ECO:0000256" key="5">
    <source>
        <dbReference type="ARBA" id="ARBA00023004"/>
    </source>
</evidence>
<dbReference type="GO" id="GO:0016705">
    <property type="term" value="F:oxidoreductase activity, acting on paired donors, with incorporation or reduction of molecular oxygen"/>
    <property type="evidence" value="ECO:0007669"/>
    <property type="project" value="InterPro"/>
</dbReference>
<evidence type="ECO:0000313" key="10">
    <source>
        <dbReference type="Proteomes" id="UP001179952"/>
    </source>
</evidence>
<evidence type="ECO:0000256" key="1">
    <source>
        <dbReference type="ARBA" id="ARBA00010617"/>
    </source>
</evidence>
<organism evidence="9 10">
    <name type="scientific">Acorus gramineus</name>
    <name type="common">Dwarf sweet flag</name>
    <dbReference type="NCBI Taxonomy" id="55184"/>
    <lineage>
        <taxon>Eukaryota</taxon>
        <taxon>Viridiplantae</taxon>
        <taxon>Streptophyta</taxon>
        <taxon>Embryophyta</taxon>
        <taxon>Tracheophyta</taxon>
        <taxon>Spermatophyta</taxon>
        <taxon>Magnoliopsida</taxon>
        <taxon>Liliopsida</taxon>
        <taxon>Acoraceae</taxon>
        <taxon>Acorus</taxon>
    </lineage>
</organism>
<keyword evidence="8" id="KW-0812">Transmembrane</keyword>
<keyword evidence="10" id="KW-1185">Reference proteome</keyword>
<comment type="caution">
    <text evidence="9">The sequence shown here is derived from an EMBL/GenBank/DDBJ whole genome shotgun (WGS) entry which is preliminary data.</text>
</comment>
<keyword evidence="8" id="KW-0472">Membrane</keyword>
<evidence type="ECO:0000256" key="3">
    <source>
        <dbReference type="ARBA" id="ARBA00022723"/>
    </source>
</evidence>
<name>A0AAV8ZW46_ACOGR</name>
<sequence length="243" mass="27503">MDGATNSNTQTPFLVATIAVIVVVLFKWLYPKRKPSRPHWEKPIPPGSFGLPIFGELLGWIRALEGGAGYKWIEERVGWYGPVFKTSFMGTKMVFVTGQVSNKFVFTSPDDMLQSHQPVPIVHMTGEQSIFEVHGGRHKLVQWVTLTHMDETAFPEPEKFDPSRFEGASKSFPPYMYVPFGGGQRVCPGNDYARVSLSLIVHHLVTNFRWSMLIPNEPIVRIPFADPAMNLPIKIYRRGKEEA</sequence>
<proteinExistence type="inferred from homology"/>